<dbReference type="SUPFAM" id="SSF52540">
    <property type="entry name" value="P-loop containing nucleoside triphosphate hydrolases"/>
    <property type="match status" value="1"/>
</dbReference>
<dbReference type="Gene3D" id="3.40.50.300">
    <property type="entry name" value="P-loop containing nucleotide triphosphate hydrolases"/>
    <property type="match status" value="3"/>
</dbReference>
<feature type="domain" description="UvrD-like helicase ATP-binding" evidence="10">
    <location>
        <begin position="13"/>
        <end position="234"/>
    </location>
</feature>
<proteinExistence type="predicted"/>
<evidence type="ECO:0000256" key="1">
    <source>
        <dbReference type="ARBA" id="ARBA00022741"/>
    </source>
</evidence>
<dbReference type="EC" id="5.6.2.4" evidence="7"/>
<dbReference type="InterPro" id="IPR027417">
    <property type="entry name" value="P-loop_NTPase"/>
</dbReference>
<feature type="binding site" evidence="9">
    <location>
        <begin position="34"/>
        <end position="41"/>
    </location>
    <ligand>
        <name>ATP</name>
        <dbReference type="ChEBI" id="CHEBI:30616"/>
    </ligand>
</feature>
<dbReference type="Proteomes" id="UP000305836">
    <property type="component" value="Unassembled WGS sequence"/>
</dbReference>
<dbReference type="InterPro" id="IPR000212">
    <property type="entry name" value="DNA_helicase_UvrD/REP"/>
</dbReference>
<dbReference type="PANTHER" id="PTHR11070:SF2">
    <property type="entry name" value="ATP-DEPENDENT DNA HELICASE SRS2"/>
    <property type="match status" value="1"/>
</dbReference>
<dbReference type="EMBL" id="SZPZ01000001">
    <property type="protein sequence ID" value="TKK82823.1"/>
    <property type="molecule type" value="Genomic_DNA"/>
</dbReference>
<reference evidence="12 13" key="1">
    <citation type="submission" date="2019-04" db="EMBL/GenBank/DDBJ databases">
        <title>Kribbella sp. NEAU-THZ 27 nov., a novel actinomycete isolated from soil.</title>
        <authorList>
            <person name="Duan L."/>
        </authorList>
    </citation>
    <scope>NUCLEOTIDE SEQUENCE [LARGE SCALE GENOMIC DNA]</scope>
    <source>
        <strain evidence="13">NEAU-THZ27</strain>
    </source>
</reference>
<dbReference type="Pfam" id="PF13361">
    <property type="entry name" value="UvrD_C"/>
    <property type="match status" value="1"/>
</dbReference>
<dbReference type="PANTHER" id="PTHR11070">
    <property type="entry name" value="UVRD / RECB / PCRA DNA HELICASE FAMILY MEMBER"/>
    <property type="match status" value="1"/>
</dbReference>
<comment type="catalytic activity">
    <reaction evidence="8">
        <text>ATP + H2O = ADP + phosphate + H(+)</text>
        <dbReference type="Rhea" id="RHEA:13065"/>
        <dbReference type="ChEBI" id="CHEBI:15377"/>
        <dbReference type="ChEBI" id="CHEBI:15378"/>
        <dbReference type="ChEBI" id="CHEBI:30616"/>
        <dbReference type="ChEBI" id="CHEBI:43474"/>
        <dbReference type="ChEBI" id="CHEBI:456216"/>
        <dbReference type="EC" id="5.6.2.4"/>
    </reaction>
</comment>
<evidence type="ECO:0000256" key="3">
    <source>
        <dbReference type="ARBA" id="ARBA00022806"/>
    </source>
</evidence>
<dbReference type="GO" id="GO:0000725">
    <property type="term" value="P:recombinational repair"/>
    <property type="evidence" value="ECO:0007669"/>
    <property type="project" value="TreeGrafter"/>
</dbReference>
<keyword evidence="3 9" id="KW-0347">Helicase</keyword>
<dbReference type="InterPro" id="IPR014016">
    <property type="entry name" value="UvrD-like_ATP-bd"/>
</dbReference>
<evidence type="ECO:0000313" key="13">
    <source>
        <dbReference type="Proteomes" id="UP000305836"/>
    </source>
</evidence>
<feature type="domain" description="UvrD-like helicase C-terminal" evidence="11">
    <location>
        <begin position="235"/>
        <end position="479"/>
    </location>
</feature>
<accession>A0A4V5V049</accession>
<keyword evidence="13" id="KW-1185">Reference proteome</keyword>
<keyword evidence="2 9" id="KW-0378">Hydrolase</keyword>
<dbReference type="GO" id="GO:0016887">
    <property type="term" value="F:ATP hydrolysis activity"/>
    <property type="evidence" value="ECO:0007669"/>
    <property type="project" value="RHEA"/>
</dbReference>
<sequence>MINPEDWRPVGELRLEQNALTAVTMTDRNVVVAAGPGAGKTELLAQRADFLLRTGICPYPRRILAISFKIDAARNLRDRVRVRSGPQFAARFDSFTFHAFAKRLIDNYRPTLTGPDALPPDYRIDPAIRIADEQITFDDLVPLALKILETNQHARGALRQTYSHVFLDEFQDATRNQYGFVCAAFKGTPVILTAVGDVKQRIMAWAGALNGVLKIFAEDFTAEPLPLYQNFRSAPRLRRMQNRMIAVMDPQAVSPDEELVGDEGLITVRHFDSDADEAIGVADLIEKWLQAGVAPAEIAVLVRQQASLVAGPLVEELHNRDIACRNEQERQDLNAEPVAALIFNFIRVVADDRQPQAYTDLMRIAGRAGASEEAALRFDSRLKRLLREVRAEVRRPSFGEDAIDAWAPLIRRLLDCLSRPVLAALSPAYQQGSRLDDIVDEALGAFEKELLVDGSPAGALKRLSELDAVRILTIHKCKGLEFEKVIVLGVEEQLFWGDPSAAISEFFVAISRAKNELVLTHVDYRARPAAPVQRWDAQRTAQRTFLDLADQDRRERTR</sequence>
<organism evidence="12 13">
    <name type="scientific">Kribbella jiaozuonensis</name>
    <dbReference type="NCBI Taxonomy" id="2575441"/>
    <lineage>
        <taxon>Bacteria</taxon>
        <taxon>Bacillati</taxon>
        <taxon>Actinomycetota</taxon>
        <taxon>Actinomycetes</taxon>
        <taxon>Propionibacteriales</taxon>
        <taxon>Kribbellaceae</taxon>
        <taxon>Kribbella</taxon>
    </lineage>
</organism>
<keyword evidence="4 9" id="KW-0067">ATP-binding</keyword>
<evidence type="ECO:0000259" key="11">
    <source>
        <dbReference type="PROSITE" id="PS51217"/>
    </source>
</evidence>
<comment type="caution">
    <text evidence="12">The sequence shown here is derived from an EMBL/GenBank/DDBJ whole genome shotgun (WGS) entry which is preliminary data.</text>
</comment>
<dbReference type="GO" id="GO:0003677">
    <property type="term" value="F:DNA binding"/>
    <property type="evidence" value="ECO:0007669"/>
    <property type="project" value="InterPro"/>
</dbReference>
<evidence type="ECO:0000256" key="8">
    <source>
        <dbReference type="ARBA" id="ARBA00048988"/>
    </source>
</evidence>
<dbReference type="GO" id="GO:0005524">
    <property type="term" value="F:ATP binding"/>
    <property type="evidence" value="ECO:0007669"/>
    <property type="project" value="UniProtKB-UniRule"/>
</dbReference>
<name>A0A4V5V049_9ACTN</name>
<dbReference type="CDD" id="cd17932">
    <property type="entry name" value="DEXQc_UvrD"/>
    <property type="match status" value="1"/>
</dbReference>
<protein>
    <recommendedName>
        <fullName evidence="7">DNA 3'-5' helicase</fullName>
        <ecNumber evidence="7">5.6.2.4</ecNumber>
    </recommendedName>
</protein>
<dbReference type="AlphaFoldDB" id="A0A4V5V049"/>
<dbReference type="InterPro" id="IPR014017">
    <property type="entry name" value="DNA_helicase_UvrD-like_C"/>
</dbReference>
<dbReference type="OrthoDB" id="3196525at2"/>
<dbReference type="Pfam" id="PF00580">
    <property type="entry name" value="UvrD-helicase"/>
    <property type="match status" value="2"/>
</dbReference>
<evidence type="ECO:0000256" key="7">
    <source>
        <dbReference type="ARBA" id="ARBA00034808"/>
    </source>
</evidence>
<evidence type="ECO:0000256" key="5">
    <source>
        <dbReference type="ARBA" id="ARBA00023235"/>
    </source>
</evidence>
<dbReference type="PROSITE" id="PS51217">
    <property type="entry name" value="UVRD_HELICASE_CTER"/>
    <property type="match status" value="1"/>
</dbReference>
<evidence type="ECO:0000313" key="12">
    <source>
        <dbReference type="EMBL" id="TKK82823.1"/>
    </source>
</evidence>
<dbReference type="GO" id="GO:0043138">
    <property type="term" value="F:3'-5' DNA helicase activity"/>
    <property type="evidence" value="ECO:0007669"/>
    <property type="project" value="UniProtKB-EC"/>
</dbReference>
<evidence type="ECO:0000256" key="9">
    <source>
        <dbReference type="PROSITE-ProRule" id="PRU00560"/>
    </source>
</evidence>
<gene>
    <name evidence="12" type="ORF">FDA38_08710</name>
</gene>
<dbReference type="RefSeq" id="WP_137253512.1">
    <property type="nucleotide sequence ID" value="NZ_JBHSPQ010000001.1"/>
</dbReference>
<evidence type="ECO:0000259" key="10">
    <source>
        <dbReference type="PROSITE" id="PS51198"/>
    </source>
</evidence>
<keyword evidence="5" id="KW-0413">Isomerase</keyword>
<comment type="catalytic activity">
    <reaction evidence="6">
        <text>Couples ATP hydrolysis with the unwinding of duplex DNA by translocating in the 3'-5' direction.</text>
        <dbReference type="EC" id="5.6.2.4"/>
    </reaction>
</comment>
<dbReference type="Gene3D" id="1.10.486.10">
    <property type="entry name" value="PCRA, domain 4"/>
    <property type="match status" value="1"/>
</dbReference>
<dbReference type="PROSITE" id="PS51198">
    <property type="entry name" value="UVRD_HELICASE_ATP_BIND"/>
    <property type="match status" value="1"/>
</dbReference>
<keyword evidence="1 9" id="KW-0547">Nucleotide-binding</keyword>
<evidence type="ECO:0000256" key="4">
    <source>
        <dbReference type="ARBA" id="ARBA00022840"/>
    </source>
</evidence>
<evidence type="ECO:0000256" key="6">
    <source>
        <dbReference type="ARBA" id="ARBA00034617"/>
    </source>
</evidence>
<evidence type="ECO:0000256" key="2">
    <source>
        <dbReference type="ARBA" id="ARBA00022801"/>
    </source>
</evidence>